<dbReference type="RefSeq" id="XP_065719273.2">
    <property type="nucleotide sequence ID" value="XM_065863201.2"/>
</dbReference>
<keyword evidence="4" id="KW-0255">Endonuclease</keyword>
<dbReference type="PANTHER" id="PTHR47331">
    <property type="entry name" value="PHD-TYPE DOMAIN-CONTAINING PROTEIN"/>
    <property type="match status" value="1"/>
</dbReference>
<dbReference type="GO" id="GO:0004519">
    <property type="term" value="F:endonuclease activity"/>
    <property type="evidence" value="ECO:0007669"/>
    <property type="project" value="UniProtKB-KW"/>
</dbReference>
<dbReference type="InterPro" id="IPR036397">
    <property type="entry name" value="RNaseH_sf"/>
</dbReference>
<evidence type="ECO:0000313" key="9">
    <source>
        <dbReference type="Proteomes" id="UP001652628"/>
    </source>
</evidence>
<dbReference type="GO" id="GO:0004190">
    <property type="term" value="F:aspartic-type endopeptidase activity"/>
    <property type="evidence" value="ECO:0007669"/>
    <property type="project" value="InterPro"/>
</dbReference>
<dbReference type="InterPro" id="IPR008042">
    <property type="entry name" value="Retrotrans_Pao"/>
</dbReference>
<dbReference type="CDD" id="cd01644">
    <property type="entry name" value="RT_pepA17"/>
    <property type="match status" value="1"/>
</dbReference>
<dbReference type="InterPro" id="IPR012337">
    <property type="entry name" value="RNaseH-like_sf"/>
</dbReference>
<evidence type="ECO:0000256" key="6">
    <source>
        <dbReference type="ARBA" id="ARBA00022918"/>
    </source>
</evidence>
<feature type="region of interest" description="Disordered" evidence="7">
    <location>
        <begin position="387"/>
        <end position="442"/>
    </location>
</feature>
<dbReference type="InterPro" id="IPR040676">
    <property type="entry name" value="DUF5641"/>
</dbReference>
<evidence type="ECO:0000256" key="5">
    <source>
        <dbReference type="ARBA" id="ARBA00022801"/>
    </source>
</evidence>
<dbReference type="InterPro" id="IPR041588">
    <property type="entry name" value="Integrase_H2C2"/>
</dbReference>
<evidence type="ECO:0000256" key="1">
    <source>
        <dbReference type="ARBA" id="ARBA00022679"/>
    </source>
</evidence>
<dbReference type="InterPro" id="IPR005312">
    <property type="entry name" value="DUF1759"/>
</dbReference>
<dbReference type="InterPro" id="IPR043502">
    <property type="entry name" value="DNA/RNA_pol_sf"/>
</dbReference>
<dbReference type="Gene3D" id="1.10.340.70">
    <property type="match status" value="1"/>
</dbReference>
<dbReference type="GeneID" id="136116545"/>
<evidence type="ECO:0000259" key="8">
    <source>
        <dbReference type="PROSITE" id="PS50994"/>
    </source>
</evidence>
<dbReference type="GO" id="GO:0015074">
    <property type="term" value="P:DNA integration"/>
    <property type="evidence" value="ECO:0007669"/>
    <property type="project" value="InterPro"/>
</dbReference>
<dbReference type="InterPro" id="IPR001969">
    <property type="entry name" value="Aspartic_peptidase_AS"/>
</dbReference>
<dbReference type="GO" id="GO:0006508">
    <property type="term" value="P:proteolysis"/>
    <property type="evidence" value="ECO:0007669"/>
    <property type="project" value="InterPro"/>
</dbReference>
<keyword evidence="5" id="KW-0378">Hydrolase</keyword>
<dbReference type="GO" id="GO:0003964">
    <property type="term" value="F:RNA-directed DNA polymerase activity"/>
    <property type="evidence" value="ECO:0007669"/>
    <property type="project" value="UniProtKB-KW"/>
</dbReference>
<dbReference type="GO" id="GO:0003676">
    <property type="term" value="F:nucleic acid binding"/>
    <property type="evidence" value="ECO:0007669"/>
    <property type="project" value="InterPro"/>
</dbReference>
<dbReference type="GO" id="GO:0042575">
    <property type="term" value="C:DNA polymerase complex"/>
    <property type="evidence" value="ECO:0007669"/>
    <property type="project" value="UniProtKB-ARBA"/>
</dbReference>
<dbReference type="SUPFAM" id="SSF53098">
    <property type="entry name" value="Ribonuclease H-like"/>
    <property type="match status" value="1"/>
</dbReference>
<feature type="domain" description="Integrase catalytic" evidence="8">
    <location>
        <begin position="1433"/>
        <end position="1634"/>
    </location>
</feature>
<dbReference type="InterPro" id="IPR021109">
    <property type="entry name" value="Peptidase_aspartic_dom_sf"/>
</dbReference>
<dbReference type="Pfam" id="PF18701">
    <property type="entry name" value="DUF5641"/>
    <property type="match status" value="1"/>
</dbReference>
<dbReference type="Pfam" id="PF17921">
    <property type="entry name" value="Integrase_H2C2"/>
    <property type="match status" value="1"/>
</dbReference>
<dbReference type="PANTHER" id="PTHR47331:SF1">
    <property type="entry name" value="GAG-LIKE PROTEIN"/>
    <property type="match status" value="1"/>
</dbReference>
<evidence type="ECO:0000256" key="3">
    <source>
        <dbReference type="ARBA" id="ARBA00022722"/>
    </source>
</evidence>
<evidence type="ECO:0000256" key="7">
    <source>
        <dbReference type="SAM" id="MobiDB-lite"/>
    </source>
</evidence>
<protein>
    <recommendedName>
        <fullName evidence="8">Integrase catalytic domain-containing protein</fullName>
    </recommendedName>
</protein>
<dbReference type="Proteomes" id="UP001652628">
    <property type="component" value="Chromosome X"/>
</dbReference>
<dbReference type="PROSITE" id="PS00141">
    <property type="entry name" value="ASP_PROTEASE"/>
    <property type="match status" value="1"/>
</dbReference>
<evidence type="ECO:0000313" key="10">
    <source>
        <dbReference type="RefSeq" id="XP_065719273.2"/>
    </source>
</evidence>
<gene>
    <name evidence="10" type="primary">LOC136116545</name>
</gene>
<dbReference type="PROSITE" id="PS50994">
    <property type="entry name" value="INTEGRASE"/>
    <property type="match status" value="1"/>
</dbReference>
<dbReference type="Gene3D" id="2.40.70.10">
    <property type="entry name" value="Acid Proteases"/>
    <property type="match status" value="1"/>
</dbReference>
<dbReference type="Pfam" id="PF03564">
    <property type="entry name" value="DUF1759"/>
    <property type="match status" value="1"/>
</dbReference>
<keyword evidence="1" id="KW-0808">Transferase</keyword>
<dbReference type="SUPFAM" id="SSF56672">
    <property type="entry name" value="DNA/RNA polymerases"/>
    <property type="match status" value="1"/>
</dbReference>
<name>A0AB40DAC9_DROSZ</name>
<dbReference type="Gene3D" id="3.30.420.10">
    <property type="entry name" value="Ribonuclease H-like superfamily/Ribonuclease H"/>
    <property type="match status" value="1"/>
</dbReference>
<evidence type="ECO:0000256" key="2">
    <source>
        <dbReference type="ARBA" id="ARBA00022695"/>
    </source>
</evidence>
<dbReference type="InterPro" id="IPR001584">
    <property type="entry name" value="Integrase_cat-core"/>
</dbReference>
<sequence length="1748" mass="199098">MRSVIQQRGFCKSQITRAHNNATKFVEDIQSIPTLVARLAQLQDNYLRFVRLTEDLYAYESEEGWEDPAEDVDIYEEKHYATYAILSNTLEDLKAEVANNTLLVSDQSFNTTRRSHVDFQFERIKLPTFSGNYEDWKHFSDMFTASIASNTNFTECQRFHYLKSYLSGEALALVKHIPVTNENYSEAWDKLEKRYNKKPLIIRSFLNSFLTLPSATTSSISTVRKLVDGADEVIRGLRALQCDERDPWLIFILLSKLDPETRQSWAQRAESENSSVTIEQFLTFLTSHCDTFEACQLGRAPQARRSAATHHADAHQRRDDNKCLYCQQAHQLYRCDQFLTLDIAARREFLKTRKLCFNCLSASHMVGNCTSKHTCRVCRRKHHTLVHDTPQPFRPGEPNESPSVNTGNLSSTSRDRSFSTNNKLRTHEETPSGSVPPVGNNYTHHTLENIPYAGSQTLLPTILADVDDAWGNTTTCRMLLDTGSTITLASESFVQRIGVHRTHARISILGLAANNAGHTRGRAHFKLRSRHSDHIIEMDSFILSSLTSSLPAQTIDTSSSTWKEISALPLADPTFCTPGSIDVIVGSDQLWSLYTGERKYFGKNYPIALNTIFGWIIAGSYTACDDHITPAVTHHADLDTMVRSFMEMDNVQPNQSLLDSSDPTESHFANTHTRSEDGVYIVEYPFKDGAPPIESTLPQATNRLVSLERRFRRHPELKKQYEEFLDDYLQRGHMEQLTSAEVMDDPDTCVYLPHHAVIKQDSLTTKCRVVFDGSGKDSSGISLNDRLHIGPPIQRDLLGVCLRFRQHRYVLCADIEKMFRGIQVSRRHTNFQRIVWRKNENEPMLHFRLLTVTYGLAPSPFLAVRVLKQLADDHRLEYPAASQALSQDAYVDDIPTGCDSVEDLLVLKTELIGLLGKAKFKLRKWSSNCWNLLQSLPEEDRCYDPIQLTKGSPMESPVKVLGIQWNPGRDVMFVKSTEFDLSIVPTKRELLSQLSKIYDPLGIAAPTTVLLKLIFQESWTAVIHWDEPIPEALNARWRALVEDFSSLTKCQVPRYIAAPYQHIQLHGFADASMHAYGAVVYSRVASDGKFHINLVAAKTRVAPIKSVSIPRLELNAALLLTRLLTIVKASLTIPVNNTICWTDSEIVLHWLSAPPRNWNTYVCNRTAEILSEYPRSCWSHVRSEDNPADCASRGLHPSKLLDHELWWKGPSWMALPQYEWPLSTSKFRVDTHLEARAEERPAKPTTLHSFPDESMDELLINKISSWTRLIRVTSYCYRFIHRLRLQHRPYSEYLTSTELQAARNQLLRHIQRKAFQREYTQLENGRQLHAKSQLIRFSPFLDKDGLMRVGGRIERSTLNYNAKHPVIIPKSSPVAELLVRHSHVTNLHTGVDATFTNLRQQYWILGARNIVRKTVFQCKRCFLQRKSTSSQIMGELPVPRVQASRCFQHTGLDYAGPISIKGSTGRTPVIGKAWFAVFVCLTTKALHIEAVTDLTTKAFIAAFQRFIARRSKPTDLYSDNGTTFHGSKRVLDEMRLLAMEQRKDENLANFFANEGILWHFIPPSAPHFGGIWEAGVRSIKLHMKRIMGSSALTFEELSTVLIQIEALLNSRPLCSSGDSTLDPLTPAHFLTGTPYTALPEPSRLDVPINRLERWTQLQAMVQGFWKRWHMEYLTSLHERTKWQLEDDNLKVDTLVVLKEPNLPPSKWILGRIQEVHAGQDDKVRVVTVKTAQGVFKRPITKLAILPLC</sequence>
<reference evidence="10" key="1">
    <citation type="submission" date="2025-08" db="UniProtKB">
        <authorList>
            <consortium name="RefSeq"/>
        </authorList>
    </citation>
    <scope>IDENTIFICATION</scope>
</reference>
<keyword evidence="2" id="KW-0548">Nucleotidyltransferase</keyword>
<keyword evidence="9" id="KW-1185">Reference proteome</keyword>
<organism evidence="9 10">
    <name type="scientific">Drosophila suzukii</name>
    <name type="common">Spotted-wing drosophila fruit fly</name>
    <dbReference type="NCBI Taxonomy" id="28584"/>
    <lineage>
        <taxon>Eukaryota</taxon>
        <taxon>Metazoa</taxon>
        <taxon>Ecdysozoa</taxon>
        <taxon>Arthropoda</taxon>
        <taxon>Hexapoda</taxon>
        <taxon>Insecta</taxon>
        <taxon>Pterygota</taxon>
        <taxon>Neoptera</taxon>
        <taxon>Endopterygota</taxon>
        <taxon>Diptera</taxon>
        <taxon>Brachycera</taxon>
        <taxon>Muscomorpha</taxon>
        <taxon>Ephydroidea</taxon>
        <taxon>Drosophilidae</taxon>
        <taxon>Drosophila</taxon>
        <taxon>Sophophora</taxon>
    </lineage>
</organism>
<dbReference type="Pfam" id="PF05380">
    <property type="entry name" value="Peptidase_A17"/>
    <property type="match status" value="1"/>
</dbReference>
<keyword evidence="6" id="KW-0695">RNA-directed DNA polymerase</keyword>
<accession>A0AB40DAC9</accession>
<evidence type="ECO:0000256" key="4">
    <source>
        <dbReference type="ARBA" id="ARBA00022759"/>
    </source>
</evidence>
<keyword evidence="3" id="KW-0540">Nuclease</keyword>
<proteinExistence type="predicted"/>
<feature type="compositionally biased region" description="Polar residues" evidence="7">
    <location>
        <begin position="400"/>
        <end position="423"/>
    </location>
</feature>